<comment type="catalytic activity">
    <reaction evidence="1">
        <text>ATP + protein L-histidine = ADP + protein N-phospho-L-histidine.</text>
        <dbReference type="EC" id="2.7.13.3"/>
    </reaction>
</comment>
<comment type="caution">
    <text evidence="14">The sequence shown here is derived from an EMBL/GenBank/DDBJ whole genome shotgun (WGS) entry which is preliminary data.</text>
</comment>
<dbReference type="EC" id="2.7.13.3" evidence="3"/>
<organism evidence="14 15">
    <name type="scientific">Paenibacillus antibioticophila</name>
    <dbReference type="NCBI Taxonomy" id="1274374"/>
    <lineage>
        <taxon>Bacteria</taxon>
        <taxon>Bacillati</taxon>
        <taxon>Bacillota</taxon>
        <taxon>Bacilli</taxon>
        <taxon>Bacillales</taxon>
        <taxon>Paenibacillaceae</taxon>
        <taxon>Paenibacillus</taxon>
    </lineage>
</organism>
<dbReference type="SUPFAM" id="SSF158472">
    <property type="entry name" value="HAMP domain-like"/>
    <property type="match status" value="1"/>
</dbReference>
<dbReference type="PROSITE" id="PS50885">
    <property type="entry name" value="HAMP"/>
    <property type="match status" value="1"/>
</dbReference>
<evidence type="ECO:0000256" key="3">
    <source>
        <dbReference type="ARBA" id="ARBA00012438"/>
    </source>
</evidence>
<dbReference type="InterPro" id="IPR036890">
    <property type="entry name" value="HATPase_C_sf"/>
</dbReference>
<keyword evidence="9 12" id="KW-1133">Transmembrane helix</keyword>
<evidence type="ECO:0000256" key="4">
    <source>
        <dbReference type="ARBA" id="ARBA00022475"/>
    </source>
</evidence>
<evidence type="ECO:0000259" key="13">
    <source>
        <dbReference type="PROSITE" id="PS50885"/>
    </source>
</evidence>
<evidence type="ECO:0000256" key="5">
    <source>
        <dbReference type="ARBA" id="ARBA00022553"/>
    </source>
</evidence>
<dbReference type="SUPFAM" id="SSF55874">
    <property type="entry name" value="ATPase domain of HSP90 chaperone/DNA topoisomerase II/histidine kinase"/>
    <property type="match status" value="1"/>
</dbReference>
<feature type="transmembrane region" description="Helical" evidence="12">
    <location>
        <begin position="298"/>
        <end position="322"/>
    </location>
</feature>
<evidence type="ECO:0000313" key="15">
    <source>
        <dbReference type="Proteomes" id="UP000681162"/>
    </source>
</evidence>
<evidence type="ECO:0000256" key="11">
    <source>
        <dbReference type="ARBA" id="ARBA00023136"/>
    </source>
</evidence>
<keyword evidence="7 12" id="KW-0812">Transmembrane</keyword>
<dbReference type="PANTHER" id="PTHR34220">
    <property type="entry name" value="SENSOR HISTIDINE KINASE YPDA"/>
    <property type="match status" value="1"/>
</dbReference>
<name>A0A919XV72_9BACL</name>
<keyword evidence="5" id="KW-0597">Phosphoprotein</keyword>
<keyword evidence="10" id="KW-0902">Two-component regulatory system</keyword>
<evidence type="ECO:0000256" key="10">
    <source>
        <dbReference type="ARBA" id="ARBA00023012"/>
    </source>
</evidence>
<evidence type="ECO:0000256" key="9">
    <source>
        <dbReference type="ARBA" id="ARBA00022989"/>
    </source>
</evidence>
<dbReference type="Pfam" id="PF02518">
    <property type="entry name" value="HATPase_c"/>
    <property type="match status" value="1"/>
</dbReference>
<dbReference type="Gene3D" id="3.30.450.20">
    <property type="entry name" value="PAS domain"/>
    <property type="match status" value="1"/>
</dbReference>
<evidence type="ECO:0000256" key="8">
    <source>
        <dbReference type="ARBA" id="ARBA00022777"/>
    </source>
</evidence>
<reference evidence="14 15" key="1">
    <citation type="submission" date="2021-03" db="EMBL/GenBank/DDBJ databases">
        <title>Antimicrobial resistance genes in bacteria isolated from Japanese honey, and their potential for conferring macrolide and lincosamide resistance in the American foulbrood pathogen Paenibacillus larvae.</title>
        <authorList>
            <person name="Okamoto M."/>
            <person name="Kumagai M."/>
            <person name="Kanamori H."/>
            <person name="Takamatsu D."/>
        </authorList>
    </citation>
    <scope>NUCLEOTIDE SEQUENCE [LARGE SCALE GENOMIC DNA]</scope>
    <source>
        <strain evidence="14 15">J41TS12</strain>
    </source>
</reference>
<dbReference type="PANTHER" id="PTHR34220:SF7">
    <property type="entry name" value="SENSOR HISTIDINE KINASE YPDA"/>
    <property type="match status" value="1"/>
</dbReference>
<dbReference type="GO" id="GO:0000155">
    <property type="term" value="F:phosphorelay sensor kinase activity"/>
    <property type="evidence" value="ECO:0007669"/>
    <property type="project" value="InterPro"/>
</dbReference>
<evidence type="ECO:0000313" key="14">
    <source>
        <dbReference type="EMBL" id="GIO38243.1"/>
    </source>
</evidence>
<dbReference type="Gene3D" id="3.30.565.10">
    <property type="entry name" value="Histidine kinase-like ATPase, C-terminal domain"/>
    <property type="match status" value="1"/>
</dbReference>
<evidence type="ECO:0000256" key="6">
    <source>
        <dbReference type="ARBA" id="ARBA00022679"/>
    </source>
</evidence>
<proteinExistence type="predicted"/>
<feature type="domain" description="HAMP" evidence="13">
    <location>
        <begin position="319"/>
        <end position="371"/>
    </location>
</feature>
<dbReference type="InterPro" id="IPR003660">
    <property type="entry name" value="HAMP_dom"/>
</dbReference>
<dbReference type="GO" id="GO:0005886">
    <property type="term" value="C:plasma membrane"/>
    <property type="evidence" value="ECO:0007669"/>
    <property type="project" value="UniProtKB-SubCell"/>
</dbReference>
<evidence type="ECO:0000256" key="7">
    <source>
        <dbReference type="ARBA" id="ARBA00022692"/>
    </source>
</evidence>
<dbReference type="SMART" id="SM00304">
    <property type="entry name" value="HAMP"/>
    <property type="match status" value="1"/>
</dbReference>
<dbReference type="InterPro" id="IPR003594">
    <property type="entry name" value="HATPase_dom"/>
</dbReference>
<dbReference type="InterPro" id="IPR050640">
    <property type="entry name" value="Bact_2-comp_sensor_kinase"/>
</dbReference>
<dbReference type="InterPro" id="IPR010559">
    <property type="entry name" value="Sig_transdc_His_kin_internal"/>
</dbReference>
<dbReference type="InterPro" id="IPR033479">
    <property type="entry name" value="dCache_1"/>
</dbReference>
<comment type="subcellular location">
    <subcellularLocation>
        <location evidence="2">Cell membrane</location>
        <topology evidence="2">Multi-pass membrane protein</topology>
    </subcellularLocation>
</comment>
<dbReference type="PRINTS" id="PR00344">
    <property type="entry name" value="BCTRLSENSOR"/>
</dbReference>
<keyword evidence="11 12" id="KW-0472">Membrane</keyword>
<keyword evidence="6" id="KW-0808">Transferase</keyword>
<dbReference type="EMBL" id="BORR01000011">
    <property type="protein sequence ID" value="GIO38243.1"/>
    <property type="molecule type" value="Genomic_DNA"/>
</dbReference>
<dbReference type="Gene3D" id="6.10.340.10">
    <property type="match status" value="1"/>
</dbReference>
<dbReference type="Pfam" id="PF06580">
    <property type="entry name" value="His_kinase"/>
    <property type="match status" value="1"/>
</dbReference>
<keyword evidence="4" id="KW-1003">Cell membrane</keyword>
<keyword evidence="15" id="KW-1185">Reference proteome</keyword>
<evidence type="ECO:0000256" key="12">
    <source>
        <dbReference type="SAM" id="Phobius"/>
    </source>
</evidence>
<sequence>MKRWRPYRYWSIRAKLLTFSALFVLVSVFVVSGLSYLKYTSDYKQQSANQVQQTIEQVSINVSNYLDDLFRLSLAPYRNNEVMESLEVTYPMDSIDQLYKRRLLEGYLDEIMIYPRRDIVRVFILSDDIYWSGRFPLSLDTSTPFQQYPWFKEALTTKEPIFVPANQQQMVKNDKANVFSIVKQLRSINHTDKILGAIKVDANYEGIRNISEKVDVGKEGSFFIIDEAHNVVYANNQNTELLEEYRNIPVQRDPLFTNAHDGRKILVNFAPVEEVNWTIVAVNSLNELNRKSIQTRNAAFLFAVLCSLLSILILTFFVRRFLRPLLDIVRLMKKVEQGRLDVRFPNPSPDEIGYLGTSFNALVEKVNDMLQENTLLVKEVYEAKLLQQEAQINALQSQIRPHFIFNTLNMISLLMQSNQQEKAVEHIHQLSFLLRSMTNWTKEVTLKREIELLRAYLDIQCSRFEDRLEYSLSIDENLMDALIPPFIFQPVVENAVIHGCEEKRGKTRIQIYSVSSEDKIMFIVEDNGRGMSAAVLRALQVRLQLGDAGNESDPVEDALLPYVQHSRGTGIGLINIDKRLKTKYGPAYGLQVDSTLGRGTTVTIMFPSTLLK</sequence>
<dbReference type="CDD" id="cd06225">
    <property type="entry name" value="HAMP"/>
    <property type="match status" value="1"/>
</dbReference>
<evidence type="ECO:0000256" key="2">
    <source>
        <dbReference type="ARBA" id="ARBA00004651"/>
    </source>
</evidence>
<dbReference type="AlphaFoldDB" id="A0A919XV72"/>
<keyword evidence="8 14" id="KW-0418">Kinase</keyword>
<dbReference type="RefSeq" id="WP_212940376.1">
    <property type="nucleotide sequence ID" value="NZ_BORR01000011.1"/>
</dbReference>
<protein>
    <recommendedName>
        <fullName evidence="3">histidine kinase</fullName>
        <ecNumber evidence="3">2.7.13.3</ecNumber>
    </recommendedName>
</protein>
<dbReference type="Proteomes" id="UP000681162">
    <property type="component" value="Unassembled WGS sequence"/>
</dbReference>
<accession>A0A919XV72</accession>
<evidence type="ECO:0000256" key="1">
    <source>
        <dbReference type="ARBA" id="ARBA00000085"/>
    </source>
</evidence>
<dbReference type="InterPro" id="IPR004358">
    <property type="entry name" value="Sig_transdc_His_kin-like_C"/>
</dbReference>
<dbReference type="Pfam" id="PF00672">
    <property type="entry name" value="HAMP"/>
    <property type="match status" value="1"/>
</dbReference>
<dbReference type="Pfam" id="PF02743">
    <property type="entry name" value="dCache_1"/>
    <property type="match status" value="1"/>
</dbReference>
<gene>
    <name evidence="14" type="ORF">J41TS12_31040</name>
</gene>